<keyword evidence="2" id="KW-1185">Reference proteome</keyword>
<evidence type="ECO:0000313" key="2">
    <source>
        <dbReference type="Proteomes" id="UP001153334"/>
    </source>
</evidence>
<name>A0ACC2J542_9PEZI</name>
<gene>
    <name evidence="1" type="ORF">ONZ43_g1237</name>
</gene>
<organism evidence="1 2">
    <name type="scientific">Nemania bipapillata</name>
    <dbReference type="NCBI Taxonomy" id="110536"/>
    <lineage>
        <taxon>Eukaryota</taxon>
        <taxon>Fungi</taxon>
        <taxon>Dikarya</taxon>
        <taxon>Ascomycota</taxon>
        <taxon>Pezizomycotina</taxon>
        <taxon>Sordariomycetes</taxon>
        <taxon>Xylariomycetidae</taxon>
        <taxon>Xylariales</taxon>
        <taxon>Xylariaceae</taxon>
        <taxon>Nemania</taxon>
    </lineage>
</organism>
<evidence type="ECO:0000313" key="1">
    <source>
        <dbReference type="EMBL" id="KAJ8122615.1"/>
    </source>
</evidence>
<reference evidence="1" key="1">
    <citation type="submission" date="2022-11" db="EMBL/GenBank/DDBJ databases">
        <title>Genome Sequence of Nemania bipapillata.</title>
        <authorList>
            <person name="Buettner E."/>
        </authorList>
    </citation>
    <scope>NUCLEOTIDE SEQUENCE</scope>
    <source>
        <strain evidence="1">CP14</strain>
    </source>
</reference>
<comment type="caution">
    <text evidence="1">The sequence shown here is derived from an EMBL/GenBank/DDBJ whole genome shotgun (WGS) entry which is preliminary data.</text>
</comment>
<proteinExistence type="predicted"/>
<dbReference type="EMBL" id="JAPESX010000201">
    <property type="protein sequence ID" value="KAJ8122615.1"/>
    <property type="molecule type" value="Genomic_DNA"/>
</dbReference>
<sequence length="506" mass="56373">MVSHVVSLEGIDKLEISDNQAEYIGLMSLHSWTWVALPPDHLDSIGKIKDLEKSIEPLRKKMVSLGERGPTSEQARWLYKQLQNGYLMKPYKTTTGEATTALFRGPFTPIFPARPENLMKTWLTPGTDLATVDEKTGLRDVSYQSAWQLGRRLAAGSLPTIPVSKQARDESNPNSIGQIEHLANDFARARGNGNASQGLYNQRNDRDSVDWANVLPWVIDVLSAEKIPLTEPESLPQESMRTFFVDPIWLECVVNGALSIGSQFQNEDVAINRELRNRINQYLRTPQDALDGRTAGLPKWGFVIRSSAISSLPDLRVEALLRSGDMSDQSGIFHLRRINEDVILCLTDRIPSDTSFTKLLLSQPDHQHGFAFGDTIDANQVSLTFKRLPTEPGVTLPPHEGEITKTWNRIREDGEPLPIFDWENRTVVMAEFAKQCMDILSISGSSEWEGGGCPSAIISSQLSQTVSRVEIGLPLDPALEQCLADPARNPWVTKDGFRQIYGADAI</sequence>
<dbReference type="Proteomes" id="UP001153334">
    <property type="component" value="Unassembled WGS sequence"/>
</dbReference>
<protein>
    <submittedName>
        <fullName evidence="1">Uncharacterized protein</fullName>
    </submittedName>
</protein>
<accession>A0ACC2J542</accession>